<dbReference type="Pfam" id="PF01890">
    <property type="entry name" value="CbiG_C"/>
    <property type="match status" value="1"/>
</dbReference>
<dbReference type="InterPro" id="IPR002750">
    <property type="entry name" value="CobE/GbiG_C"/>
</dbReference>
<dbReference type="EMBL" id="NHZO01000161">
    <property type="protein sequence ID" value="PHQ48737.1"/>
    <property type="molecule type" value="Genomic_DNA"/>
</dbReference>
<accession>A0A2G1XBV9</accession>
<dbReference type="PANTHER" id="PTHR47036:SF1">
    <property type="entry name" value="COBALT-FACTOR III C(17)-METHYLTRANSFERASE-RELATED"/>
    <property type="match status" value="1"/>
</dbReference>
<gene>
    <name evidence="2" type="ORF">BLA24_28575</name>
</gene>
<dbReference type="GO" id="GO:0009236">
    <property type="term" value="P:cobalamin biosynthetic process"/>
    <property type="evidence" value="ECO:0007669"/>
    <property type="project" value="InterPro"/>
</dbReference>
<dbReference type="OrthoDB" id="9804789at2"/>
<proteinExistence type="predicted"/>
<comment type="caution">
    <text evidence="2">The sequence shown here is derived from an EMBL/GenBank/DDBJ whole genome shotgun (WGS) entry which is preliminary data.</text>
</comment>
<keyword evidence="3" id="KW-1185">Reference proteome</keyword>
<dbReference type="Gene3D" id="3.30.420.180">
    <property type="entry name" value="CobE/GbiG C-terminal domain"/>
    <property type="match status" value="1"/>
</dbReference>
<dbReference type="InterPro" id="IPR051810">
    <property type="entry name" value="Precorrin_MeTrfase"/>
</dbReference>
<sequence>MGGGPRHGGAVRGRGGGRAVNAVLYVGVGACRDVAAAEVLALVEHALAEAGGGAVAALATVDVRADEPGMLAAAARLGVPLTAYAPGVLAAQPVPHPSEAARRALGTPGVAEAAALLAAGPGAVLAVPKRKSAHVTAAVACRPA</sequence>
<reference evidence="2 3" key="1">
    <citation type="journal article" date="2017" name="Biochemistry">
        <title>Identification of the Biosynthetic Pathway for the Antibiotic Bicyclomycin.</title>
        <authorList>
            <person name="Patteson J."/>
            <person name="Cai W."/>
            <person name="Johnson R.A."/>
            <person name="Santa Maria K."/>
            <person name="Li B."/>
        </authorList>
    </citation>
    <scope>NUCLEOTIDE SEQUENCE [LARGE SCALE GENOMIC DNA]</scope>
    <source>
        <strain evidence="2 3">ATCC 21532</strain>
    </source>
</reference>
<dbReference type="AlphaFoldDB" id="A0A2G1XBV9"/>
<protein>
    <recommendedName>
        <fullName evidence="1">CobE/GbiG C-terminal domain-containing protein</fullName>
    </recommendedName>
</protein>
<dbReference type="Proteomes" id="UP000222531">
    <property type="component" value="Unassembled WGS sequence"/>
</dbReference>
<feature type="domain" description="CobE/GbiG C-terminal" evidence="1">
    <location>
        <begin position="24"/>
        <end position="140"/>
    </location>
</feature>
<dbReference type="PANTHER" id="PTHR47036">
    <property type="entry name" value="COBALT-FACTOR III C(17)-METHYLTRANSFERASE-RELATED"/>
    <property type="match status" value="1"/>
</dbReference>
<evidence type="ECO:0000259" key="1">
    <source>
        <dbReference type="Pfam" id="PF01890"/>
    </source>
</evidence>
<organism evidence="2 3">
    <name type="scientific">Streptomyces cinnamoneus</name>
    <name type="common">Streptoverticillium cinnamoneum</name>
    <dbReference type="NCBI Taxonomy" id="53446"/>
    <lineage>
        <taxon>Bacteria</taxon>
        <taxon>Bacillati</taxon>
        <taxon>Actinomycetota</taxon>
        <taxon>Actinomycetes</taxon>
        <taxon>Kitasatosporales</taxon>
        <taxon>Streptomycetaceae</taxon>
        <taxon>Streptomyces</taxon>
        <taxon>Streptomyces cinnamoneus group</taxon>
    </lineage>
</organism>
<dbReference type="InterPro" id="IPR036518">
    <property type="entry name" value="CobE/GbiG_C_sf"/>
</dbReference>
<evidence type="ECO:0000313" key="3">
    <source>
        <dbReference type="Proteomes" id="UP000222531"/>
    </source>
</evidence>
<dbReference type="PROSITE" id="PS51257">
    <property type="entry name" value="PROKAR_LIPOPROTEIN"/>
    <property type="match status" value="1"/>
</dbReference>
<dbReference type="SUPFAM" id="SSF159664">
    <property type="entry name" value="CobE/GbiG C-terminal domain-like"/>
    <property type="match status" value="1"/>
</dbReference>
<evidence type="ECO:0000313" key="2">
    <source>
        <dbReference type="EMBL" id="PHQ48737.1"/>
    </source>
</evidence>
<name>A0A2G1XBV9_STRCJ</name>